<accession>A0ABU3RZD4</accession>
<keyword evidence="1" id="KW-0472">Membrane</keyword>
<evidence type="ECO:0008006" key="4">
    <source>
        <dbReference type="Google" id="ProtNLM"/>
    </source>
</evidence>
<keyword evidence="3" id="KW-1185">Reference proteome</keyword>
<keyword evidence="1" id="KW-1133">Transmembrane helix</keyword>
<evidence type="ECO:0000313" key="3">
    <source>
        <dbReference type="Proteomes" id="UP001256673"/>
    </source>
</evidence>
<feature type="transmembrane region" description="Helical" evidence="1">
    <location>
        <begin position="36"/>
        <end position="55"/>
    </location>
</feature>
<evidence type="ECO:0000313" key="2">
    <source>
        <dbReference type="EMBL" id="MDU0328246.1"/>
    </source>
</evidence>
<keyword evidence="1" id="KW-0812">Transmembrane</keyword>
<feature type="transmembrane region" description="Helical" evidence="1">
    <location>
        <begin position="119"/>
        <end position="137"/>
    </location>
</feature>
<reference evidence="2 3" key="1">
    <citation type="submission" date="2023-09" db="EMBL/GenBank/DDBJ databases">
        <title>Microbacterium fusihabitans sp. nov., Microbacterium phycihabitans sp. nov., and Microbacterium cervinum sp. nov., isolated from dried seaweeds of beach.</title>
        <authorList>
            <person name="Lee S.D."/>
        </authorList>
    </citation>
    <scope>NUCLEOTIDE SEQUENCE [LARGE SCALE GENOMIC DNA]</scope>
    <source>
        <strain evidence="2 3">KSW2-21</strain>
    </source>
</reference>
<protein>
    <recommendedName>
        <fullName evidence="4">MFS transporter</fullName>
    </recommendedName>
</protein>
<evidence type="ECO:0000256" key="1">
    <source>
        <dbReference type="SAM" id="Phobius"/>
    </source>
</evidence>
<sequence>MSPSRAVRVARGSTAAGIATFIALVSHVTGGGQMPGWIGIALPAVLSVAVCTLLAGRQMSLWRLSLAVVASQALFHTLFVLGTFSPSPASSATVSHHVHGAAQMAIDPGMTSMHGHAGASMWLMHGIAAVLTTVALYRGEKACLRLREIAVELVRWARRRLLRVLVAFVATTSRDLRPIFVKPSSPVVSRLVFSLTRRGPPTVAVF</sequence>
<dbReference type="RefSeq" id="WP_316001932.1">
    <property type="nucleotide sequence ID" value="NZ_JAWDIU010000007.1"/>
</dbReference>
<proteinExistence type="predicted"/>
<feature type="transmembrane region" description="Helical" evidence="1">
    <location>
        <begin position="12"/>
        <end position="30"/>
    </location>
</feature>
<gene>
    <name evidence="2" type="ORF">RWH43_15925</name>
</gene>
<name>A0ABU3RZD4_9MICO</name>
<comment type="caution">
    <text evidence="2">The sequence shown here is derived from an EMBL/GenBank/DDBJ whole genome shotgun (WGS) entry which is preliminary data.</text>
</comment>
<dbReference type="EMBL" id="JAWDIU010000007">
    <property type="protein sequence ID" value="MDU0328246.1"/>
    <property type="molecule type" value="Genomic_DNA"/>
</dbReference>
<dbReference type="Proteomes" id="UP001256673">
    <property type="component" value="Unassembled WGS sequence"/>
</dbReference>
<organism evidence="2 3">
    <name type="scientific">Microbacterium algihabitans</name>
    <dbReference type="NCBI Taxonomy" id="3075992"/>
    <lineage>
        <taxon>Bacteria</taxon>
        <taxon>Bacillati</taxon>
        <taxon>Actinomycetota</taxon>
        <taxon>Actinomycetes</taxon>
        <taxon>Micrococcales</taxon>
        <taxon>Microbacteriaceae</taxon>
        <taxon>Microbacterium</taxon>
    </lineage>
</organism>
<feature type="transmembrane region" description="Helical" evidence="1">
    <location>
        <begin position="62"/>
        <end position="84"/>
    </location>
</feature>